<dbReference type="InterPro" id="IPR007197">
    <property type="entry name" value="rSAM"/>
</dbReference>
<proteinExistence type="predicted"/>
<keyword evidence="4" id="KW-0479">Metal-binding</keyword>
<dbReference type="GO" id="GO:0051539">
    <property type="term" value="F:4 iron, 4 sulfur cluster binding"/>
    <property type="evidence" value="ECO:0007669"/>
    <property type="project" value="UniProtKB-KW"/>
</dbReference>
<feature type="domain" description="Radical SAM core" evidence="8">
    <location>
        <begin position="14"/>
        <end position="262"/>
    </location>
</feature>
<evidence type="ECO:0000313" key="9">
    <source>
        <dbReference type="EMBL" id="KAB1441859.1"/>
    </source>
</evidence>
<dbReference type="SMART" id="SM00729">
    <property type="entry name" value="Elp3"/>
    <property type="match status" value="1"/>
</dbReference>
<organism evidence="9 10">
    <name type="scientific">Pseudodesulfovibrio senegalensis</name>
    <dbReference type="NCBI Taxonomy" id="1721087"/>
    <lineage>
        <taxon>Bacteria</taxon>
        <taxon>Pseudomonadati</taxon>
        <taxon>Thermodesulfobacteriota</taxon>
        <taxon>Desulfovibrionia</taxon>
        <taxon>Desulfovibrionales</taxon>
        <taxon>Desulfovibrionaceae</taxon>
    </lineage>
</organism>
<evidence type="ECO:0000256" key="3">
    <source>
        <dbReference type="ARBA" id="ARBA00022691"/>
    </source>
</evidence>
<evidence type="ECO:0000256" key="7">
    <source>
        <dbReference type="SAM" id="MobiDB-lite"/>
    </source>
</evidence>
<gene>
    <name evidence="9" type="ORF">F8A88_09745</name>
</gene>
<dbReference type="InterPro" id="IPR006638">
    <property type="entry name" value="Elp3/MiaA/NifB-like_rSAM"/>
</dbReference>
<dbReference type="Gene3D" id="3.80.30.20">
    <property type="entry name" value="tm_1862 like domain"/>
    <property type="match status" value="1"/>
</dbReference>
<keyword evidence="2" id="KW-0004">4Fe-4S</keyword>
<feature type="region of interest" description="Disordered" evidence="7">
    <location>
        <begin position="303"/>
        <end position="328"/>
    </location>
</feature>
<dbReference type="GO" id="GO:0046872">
    <property type="term" value="F:metal ion binding"/>
    <property type="evidence" value="ECO:0007669"/>
    <property type="project" value="UniProtKB-KW"/>
</dbReference>
<evidence type="ECO:0000256" key="4">
    <source>
        <dbReference type="ARBA" id="ARBA00022723"/>
    </source>
</evidence>
<dbReference type="Pfam" id="PF04055">
    <property type="entry name" value="Radical_SAM"/>
    <property type="match status" value="1"/>
</dbReference>
<evidence type="ECO:0000313" key="10">
    <source>
        <dbReference type="Proteomes" id="UP000438699"/>
    </source>
</evidence>
<reference evidence="9 10" key="1">
    <citation type="journal article" date="2017" name="Int. J. Syst. Evol. Microbiol.">
        <title>Desulfovibrio senegalensis sp. nov., a mesophilic sulfate reducer isolated from marine sediment.</title>
        <authorList>
            <person name="Thioye A."/>
            <person name="Gam Z.B.A."/>
            <person name="Mbengue M."/>
            <person name="Cayol J.L."/>
            <person name="Joseph-Bartoli M."/>
            <person name="Toure-Kane C."/>
            <person name="Labat M."/>
        </authorList>
    </citation>
    <scope>NUCLEOTIDE SEQUENCE [LARGE SCALE GENOMIC DNA]</scope>
    <source>
        <strain evidence="9 10">DSM 101509</strain>
    </source>
</reference>
<evidence type="ECO:0000259" key="8">
    <source>
        <dbReference type="PROSITE" id="PS51918"/>
    </source>
</evidence>
<dbReference type="InterPro" id="IPR005911">
    <property type="entry name" value="YhcC-like"/>
</dbReference>
<dbReference type="PROSITE" id="PS51918">
    <property type="entry name" value="RADICAL_SAM"/>
    <property type="match status" value="1"/>
</dbReference>
<dbReference type="AlphaFoldDB" id="A0A6N6N455"/>
<evidence type="ECO:0000256" key="5">
    <source>
        <dbReference type="ARBA" id="ARBA00023004"/>
    </source>
</evidence>
<keyword evidence="3" id="KW-0949">S-adenosyl-L-methionine</keyword>
<dbReference type="SUPFAM" id="SSF102114">
    <property type="entry name" value="Radical SAM enzymes"/>
    <property type="match status" value="1"/>
</dbReference>
<dbReference type="SFLD" id="SFLDS00029">
    <property type="entry name" value="Radical_SAM"/>
    <property type="match status" value="2"/>
</dbReference>
<comment type="caution">
    <text evidence="9">The sequence shown here is derived from an EMBL/GenBank/DDBJ whole genome shotgun (WGS) entry which is preliminary data.</text>
</comment>
<dbReference type="InterPro" id="IPR032432">
    <property type="entry name" value="Radical_SAM_C"/>
</dbReference>
<sequence>MHRTYSLNAFFRARFGRRVQKIPLDAGFDCPNRDGSISRAGCAFCNPSGSGSGLLDKGLDLRAQWSHWQERMQKRYGAALFAAYLQSYSNTYGPHEKLEDVLRQLKGLPGLAALSIGTRPDCLDERKLDLLAEQKEQLGLGEVFLELGLQSASNSTLEHINRGHTAEAFARAAEQAATRGLNVVAHVIAGLPTPEGREHGDDLLATVRFVNGLPVNGIKFHNLYVCAGTRMAALWKNGRYEPITLEEYCDWLGRALMILPPETVVHRLNGDPARGELLAPQWAGEKHTVLNAIRDHLQANDIWQGKNNGAPHGPPDHFTPPQENRHAS</sequence>
<dbReference type="OrthoDB" id="9801689at2"/>
<keyword evidence="5" id="KW-0408">Iron</keyword>
<comment type="cofactor">
    <cofactor evidence="1">
        <name>[4Fe-4S] cluster</name>
        <dbReference type="ChEBI" id="CHEBI:49883"/>
    </cofactor>
</comment>
<dbReference type="InterPro" id="IPR058240">
    <property type="entry name" value="rSAM_sf"/>
</dbReference>
<evidence type="ECO:0000256" key="2">
    <source>
        <dbReference type="ARBA" id="ARBA00022485"/>
    </source>
</evidence>
<evidence type="ECO:0000256" key="1">
    <source>
        <dbReference type="ARBA" id="ARBA00001966"/>
    </source>
</evidence>
<dbReference type="SFLD" id="SFLDG01091">
    <property type="entry name" value="uncharacterized_CHP01210-like"/>
    <property type="match status" value="1"/>
</dbReference>
<dbReference type="SFLD" id="SFLDG01086">
    <property type="entry name" value="elongater_protein-like"/>
    <property type="match status" value="1"/>
</dbReference>
<evidence type="ECO:0000256" key="6">
    <source>
        <dbReference type="ARBA" id="ARBA00023014"/>
    </source>
</evidence>
<dbReference type="NCBIfam" id="TIGR01212">
    <property type="entry name" value="TIGR01212 family radical SAM protein"/>
    <property type="match status" value="1"/>
</dbReference>
<dbReference type="InterPro" id="IPR039661">
    <property type="entry name" value="ELP3"/>
</dbReference>
<dbReference type="RefSeq" id="WP_151150951.1">
    <property type="nucleotide sequence ID" value="NZ_WAIE01000003.1"/>
</dbReference>
<dbReference type="EMBL" id="WAIE01000003">
    <property type="protein sequence ID" value="KAB1441859.1"/>
    <property type="molecule type" value="Genomic_DNA"/>
</dbReference>
<dbReference type="InterPro" id="IPR023404">
    <property type="entry name" value="rSAM_horseshoe"/>
</dbReference>
<dbReference type="Proteomes" id="UP000438699">
    <property type="component" value="Unassembled WGS sequence"/>
</dbReference>
<dbReference type="PANTHER" id="PTHR11135">
    <property type="entry name" value="HISTONE ACETYLTRANSFERASE-RELATED"/>
    <property type="match status" value="1"/>
</dbReference>
<dbReference type="PANTHER" id="PTHR11135:SF1">
    <property type="entry name" value="PROTEIN YHCC"/>
    <property type="match status" value="1"/>
</dbReference>
<keyword evidence="6" id="KW-0411">Iron-sulfur</keyword>
<dbReference type="GO" id="GO:0003824">
    <property type="term" value="F:catalytic activity"/>
    <property type="evidence" value="ECO:0007669"/>
    <property type="project" value="InterPro"/>
</dbReference>
<accession>A0A6N6N455</accession>
<keyword evidence="10" id="KW-1185">Reference proteome</keyword>
<name>A0A6N6N455_9BACT</name>
<dbReference type="Pfam" id="PF16199">
    <property type="entry name" value="Radical_SAM_C"/>
    <property type="match status" value="1"/>
</dbReference>
<protein>
    <submittedName>
        <fullName evidence="9">TIGR01212 family radical SAM protein</fullName>
    </submittedName>
</protein>